<evidence type="ECO:0000313" key="4">
    <source>
        <dbReference type="Proteomes" id="UP001249851"/>
    </source>
</evidence>
<comment type="caution">
    <text evidence="3">The sequence shown here is derived from an EMBL/GenBank/DDBJ whole genome shotgun (WGS) entry which is preliminary data.</text>
</comment>
<feature type="region of interest" description="Disordered" evidence="1">
    <location>
        <begin position="143"/>
        <end position="164"/>
    </location>
</feature>
<dbReference type="Proteomes" id="UP001249851">
    <property type="component" value="Unassembled WGS sequence"/>
</dbReference>
<dbReference type="PANTHER" id="PTHR10098:SF108">
    <property type="entry name" value="TETRATRICOPEPTIDE REPEAT PROTEIN 28"/>
    <property type="match status" value="1"/>
</dbReference>
<feature type="domain" description="CHAT" evidence="2">
    <location>
        <begin position="165"/>
        <end position="430"/>
    </location>
</feature>
<dbReference type="AlphaFoldDB" id="A0AAD9QK28"/>
<gene>
    <name evidence="3" type="ORF">P5673_014355</name>
</gene>
<dbReference type="PANTHER" id="PTHR10098">
    <property type="entry name" value="RAPSYN-RELATED"/>
    <property type="match status" value="1"/>
</dbReference>
<dbReference type="EMBL" id="JARQWQ010000028">
    <property type="protein sequence ID" value="KAK2562662.1"/>
    <property type="molecule type" value="Genomic_DNA"/>
</dbReference>
<dbReference type="InterPro" id="IPR024983">
    <property type="entry name" value="CHAT_dom"/>
</dbReference>
<reference evidence="3" key="1">
    <citation type="journal article" date="2023" name="G3 (Bethesda)">
        <title>Whole genome assembly and annotation of the endangered Caribbean coral Acropora cervicornis.</title>
        <authorList>
            <person name="Selwyn J.D."/>
            <person name="Vollmer S.V."/>
        </authorList>
    </citation>
    <scope>NUCLEOTIDE SEQUENCE</scope>
    <source>
        <strain evidence="3">K2</strain>
    </source>
</reference>
<protein>
    <submittedName>
        <fullName evidence="3">Tetratricopeptide repeat protein 28</fullName>
    </submittedName>
</protein>
<accession>A0AAD9QK28</accession>
<evidence type="ECO:0000256" key="1">
    <source>
        <dbReference type="SAM" id="MobiDB-lite"/>
    </source>
</evidence>
<evidence type="ECO:0000259" key="2">
    <source>
        <dbReference type="Pfam" id="PF12770"/>
    </source>
</evidence>
<evidence type="ECO:0000313" key="3">
    <source>
        <dbReference type="EMBL" id="KAK2562662.1"/>
    </source>
</evidence>
<sequence>MSFRERHQDSYTALWRSLLKLRKVDEALFAAEQGRAQALTDNFLIQYKIAPPSSVATDSIDSKETIIGILSKQSAKMIFLAIEKLKINIWFLSRGRKAEFRQTELQGDRRVTDPISALVESALETINPGDRVICENRSLDELTTDCPSSRGDEDNPPQPSKNSLKPFHDAVIGPICDLLGPHDDELVIVPDGTLSFIPWAAVVESRRIRSVPSLTSYHLILSVPKGYHKKTGALLVGNPCLEQLEEPLENLPFAQKEVEMIATILNTRPLTGRQATKAEVMKRIPAVGLIHIAAHGDKTNGQIALSPNPGWTSQFPKKEDYILKISDVQAANLRASLVVLSCCHSGRGKILKGEGVVGIARAFLAAGARCVLVSLWAIDDEATMVFMKSFYQHLKEGKTACAALHESMKSLRESEEFSAMKYWAPFQLIGGDVKIEFGEVDDVAK</sequence>
<keyword evidence="4" id="KW-1185">Reference proteome</keyword>
<dbReference type="Pfam" id="PF12770">
    <property type="entry name" value="CHAT"/>
    <property type="match status" value="1"/>
</dbReference>
<reference evidence="3" key="2">
    <citation type="journal article" date="2023" name="Science">
        <title>Genomic signatures of disease resistance in endangered staghorn corals.</title>
        <authorList>
            <person name="Vollmer S.V."/>
            <person name="Selwyn J.D."/>
            <person name="Despard B.A."/>
            <person name="Roesel C.L."/>
        </authorList>
    </citation>
    <scope>NUCLEOTIDE SEQUENCE</scope>
    <source>
        <strain evidence="3">K2</strain>
    </source>
</reference>
<name>A0AAD9QK28_ACRCE</name>
<organism evidence="3 4">
    <name type="scientific">Acropora cervicornis</name>
    <name type="common">Staghorn coral</name>
    <dbReference type="NCBI Taxonomy" id="6130"/>
    <lineage>
        <taxon>Eukaryota</taxon>
        <taxon>Metazoa</taxon>
        <taxon>Cnidaria</taxon>
        <taxon>Anthozoa</taxon>
        <taxon>Hexacorallia</taxon>
        <taxon>Scleractinia</taxon>
        <taxon>Astrocoeniina</taxon>
        <taxon>Acroporidae</taxon>
        <taxon>Acropora</taxon>
    </lineage>
</organism>
<proteinExistence type="predicted"/>